<reference evidence="2 3" key="1">
    <citation type="journal article" date="2013" name="Nature">
        <title>The genomes of four tapeworm species reveal adaptations to parasitism.</title>
        <authorList>
            <person name="Tsai I.J."/>
            <person name="Zarowiecki M."/>
            <person name="Holroyd N."/>
            <person name="Garciarrubio A."/>
            <person name="Sanchez-Flores A."/>
            <person name="Brooks K.L."/>
            <person name="Tracey A."/>
            <person name="Bobes R.J."/>
            <person name="Fragoso G."/>
            <person name="Sciutto E."/>
            <person name="Aslett M."/>
            <person name="Beasley H."/>
            <person name="Bennett H.M."/>
            <person name="Cai J."/>
            <person name="Camicia F."/>
            <person name="Clark R."/>
            <person name="Cucher M."/>
            <person name="De Silva N."/>
            <person name="Day T.A."/>
            <person name="Deplazes P."/>
            <person name="Estrada K."/>
            <person name="Fernandez C."/>
            <person name="Holland P.W."/>
            <person name="Hou J."/>
            <person name="Hu S."/>
            <person name="Huckvale T."/>
            <person name="Hung S.S."/>
            <person name="Kamenetzky L."/>
            <person name="Keane J.A."/>
            <person name="Kiss F."/>
            <person name="Koziol U."/>
            <person name="Lambert O."/>
            <person name="Liu K."/>
            <person name="Luo X."/>
            <person name="Luo Y."/>
            <person name="Macchiaroli N."/>
            <person name="Nichol S."/>
            <person name="Paps J."/>
            <person name="Parkinson J."/>
            <person name="Pouchkina-Stantcheva N."/>
            <person name="Riddiford N."/>
            <person name="Rosenzvit M."/>
            <person name="Salinas G."/>
            <person name="Wasmuth J.D."/>
            <person name="Zamanian M."/>
            <person name="Zheng Y."/>
            <person name="Cai X."/>
            <person name="Soberon X."/>
            <person name="Olson P.D."/>
            <person name="Laclette J.P."/>
            <person name="Brehm K."/>
            <person name="Berriman M."/>
            <person name="Garciarrubio A."/>
            <person name="Bobes R.J."/>
            <person name="Fragoso G."/>
            <person name="Sanchez-Flores A."/>
            <person name="Estrada K."/>
            <person name="Cevallos M.A."/>
            <person name="Morett E."/>
            <person name="Gonzalez V."/>
            <person name="Portillo T."/>
            <person name="Ochoa-Leyva A."/>
            <person name="Jose M.V."/>
            <person name="Sciutto E."/>
            <person name="Landa A."/>
            <person name="Jimenez L."/>
            <person name="Valdes V."/>
            <person name="Carrero J.C."/>
            <person name="Larralde C."/>
            <person name="Morales-Montor J."/>
            <person name="Limon-Lason J."/>
            <person name="Soberon X."/>
            <person name="Laclette J.P."/>
        </authorList>
    </citation>
    <scope>NUCLEOTIDE SEQUENCE [LARGE SCALE GENOMIC DNA]</scope>
</reference>
<gene>
    <name evidence="2" type="ORF">EgrG_000790500</name>
</gene>
<evidence type="ECO:0000256" key="1">
    <source>
        <dbReference type="SAM" id="MobiDB-lite"/>
    </source>
</evidence>
<evidence type="ECO:0000313" key="2">
    <source>
        <dbReference type="EMBL" id="CDS15506.1"/>
    </source>
</evidence>
<name>A0A068W7A5_ECHGR</name>
<protein>
    <submittedName>
        <fullName evidence="2 4">Expressed protein</fullName>
    </submittedName>
</protein>
<organism evidence="2">
    <name type="scientific">Echinococcus granulosus</name>
    <name type="common">Hydatid tapeworm</name>
    <dbReference type="NCBI Taxonomy" id="6210"/>
    <lineage>
        <taxon>Eukaryota</taxon>
        <taxon>Metazoa</taxon>
        <taxon>Spiralia</taxon>
        <taxon>Lophotrochozoa</taxon>
        <taxon>Platyhelminthes</taxon>
        <taxon>Cestoda</taxon>
        <taxon>Eucestoda</taxon>
        <taxon>Cyclophyllidea</taxon>
        <taxon>Taeniidae</taxon>
        <taxon>Echinococcus</taxon>
        <taxon>Echinococcus granulosus group</taxon>
    </lineage>
</organism>
<dbReference type="Proteomes" id="UP000492820">
    <property type="component" value="Unassembled WGS sequence"/>
</dbReference>
<evidence type="ECO:0000313" key="3">
    <source>
        <dbReference type="Proteomes" id="UP000492820"/>
    </source>
</evidence>
<dbReference type="WBParaSite" id="EgrG_000790500">
    <property type="protein sequence ID" value="EgrG_000790500"/>
    <property type="gene ID" value="EgrG_000790500"/>
</dbReference>
<proteinExistence type="predicted"/>
<dbReference type="EMBL" id="LK028576">
    <property type="protein sequence ID" value="CDS15506.1"/>
    <property type="molecule type" value="Genomic_DNA"/>
</dbReference>
<sequence length="98" mass="11065">MTPSSLKHHPITTRRLDVGSHRTPPQYQFVHRHLHPPPPPPQVVHRPTSNQKADMLATNHGLKPSTGVLRNSAPKTKAQHNDLFINNPKRVTIPDFLL</sequence>
<accession>A0A068W7A5</accession>
<evidence type="ECO:0000313" key="4">
    <source>
        <dbReference type="WBParaSite" id="EgrG_000790500"/>
    </source>
</evidence>
<dbReference type="AlphaFoldDB" id="A0A068W7A5"/>
<feature type="compositionally biased region" description="Basic residues" evidence="1">
    <location>
        <begin position="1"/>
        <end position="12"/>
    </location>
</feature>
<reference evidence="2" key="2">
    <citation type="submission" date="2014-06" db="EMBL/GenBank/DDBJ databases">
        <authorList>
            <person name="Aslett M."/>
        </authorList>
    </citation>
    <scope>NUCLEOTIDE SEQUENCE</scope>
</reference>
<reference evidence="4" key="3">
    <citation type="submission" date="2020-10" db="UniProtKB">
        <authorList>
            <consortium name="WormBaseParasite"/>
        </authorList>
    </citation>
    <scope>IDENTIFICATION</scope>
</reference>
<feature type="region of interest" description="Disordered" evidence="1">
    <location>
        <begin position="1"/>
        <end position="50"/>
    </location>
</feature>